<feature type="transmembrane region" description="Helical" evidence="17">
    <location>
        <begin position="183"/>
        <end position="202"/>
    </location>
</feature>
<keyword evidence="12 16" id="KW-0520">NAD</keyword>
<dbReference type="RefSeq" id="WP_160756906.1">
    <property type="nucleotide sequence ID" value="NZ_WTYL01000003.1"/>
</dbReference>
<dbReference type="GO" id="GO:0008750">
    <property type="term" value="F:proton-translocating NAD(P)+ transhydrogenase activity"/>
    <property type="evidence" value="ECO:0007669"/>
    <property type="project" value="UniProtKB-EC"/>
</dbReference>
<evidence type="ECO:0000313" key="20">
    <source>
        <dbReference type="Proteomes" id="UP000431922"/>
    </source>
</evidence>
<evidence type="ECO:0000256" key="6">
    <source>
        <dbReference type="ARBA" id="ARBA00022475"/>
    </source>
</evidence>
<evidence type="ECO:0000256" key="16">
    <source>
        <dbReference type="PIRNR" id="PIRNR000204"/>
    </source>
</evidence>
<feature type="domain" description="NADP transhydrogenase beta-like" evidence="18">
    <location>
        <begin position="22"/>
        <end position="481"/>
    </location>
</feature>
<evidence type="ECO:0000256" key="2">
    <source>
        <dbReference type="ARBA" id="ARBA00004429"/>
    </source>
</evidence>
<dbReference type="Proteomes" id="UP000431922">
    <property type="component" value="Unassembled WGS sequence"/>
</dbReference>
<keyword evidence="7 16" id="KW-0997">Cell inner membrane</keyword>
<accession>A0A845B204</accession>
<keyword evidence="13 16" id="KW-0472">Membrane</keyword>
<feature type="transmembrane region" description="Helical" evidence="17">
    <location>
        <begin position="208"/>
        <end position="228"/>
    </location>
</feature>
<dbReference type="PANTHER" id="PTHR44758:SF1">
    <property type="entry name" value="NAD(P) TRANSHYDROGENASE SUBUNIT BETA"/>
    <property type="match status" value="1"/>
</dbReference>
<feature type="transmembrane region" description="Helical" evidence="17">
    <location>
        <begin position="12"/>
        <end position="35"/>
    </location>
</feature>
<comment type="catalytic activity">
    <reaction evidence="14 16">
        <text>NAD(+) + NADPH + H(+)(in) = NADH + NADP(+) + H(+)(out)</text>
        <dbReference type="Rhea" id="RHEA:47992"/>
        <dbReference type="ChEBI" id="CHEBI:15378"/>
        <dbReference type="ChEBI" id="CHEBI:57540"/>
        <dbReference type="ChEBI" id="CHEBI:57783"/>
        <dbReference type="ChEBI" id="CHEBI:57945"/>
        <dbReference type="ChEBI" id="CHEBI:58349"/>
        <dbReference type="EC" id="7.1.1.1"/>
    </reaction>
</comment>
<comment type="caution">
    <text evidence="19">The sequence shown here is derived from an EMBL/GenBank/DDBJ whole genome shotgun (WGS) entry which is preliminary data.</text>
</comment>
<feature type="transmembrane region" description="Helical" evidence="17">
    <location>
        <begin position="47"/>
        <end position="65"/>
    </location>
</feature>
<dbReference type="FunFam" id="3.40.50.1220:FF:000002">
    <property type="entry name" value="NAD(P) transhydrogenase subunit beta"/>
    <property type="match status" value="1"/>
</dbReference>
<keyword evidence="8 17" id="KW-0812">Transmembrane</keyword>
<evidence type="ECO:0000313" key="19">
    <source>
        <dbReference type="EMBL" id="MXP45291.1"/>
    </source>
</evidence>
<evidence type="ECO:0000256" key="12">
    <source>
        <dbReference type="ARBA" id="ARBA00023027"/>
    </source>
</evidence>
<evidence type="ECO:0000256" key="9">
    <source>
        <dbReference type="ARBA" id="ARBA00022857"/>
    </source>
</evidence>
<dbReference type="AlphaFoldDB" id="A0A845B204"/>
<keyword evidence="20" id="KW-1185">Reference proteome</keyword>
<name>A0A845B204_9SPHN</name>
<keyword evidence="10 16" id="KW-1278">Translocase</keyword>
<organism evidence="19 20">
    <name type="scientific">Allopontixanthobacter sediminis</name>
    <dbReference type="NCBI Taxonomy" id="1689985"/>
    <lineage>
        <taxon>Bacteria</taxon>
        <taxon>Pseudomonadati</taxon>
        <taxon>Pseudomonadota</taxon>
        <taxon>Alphaproteobacteria</taxon>
        <taxon>Sphingomonadales</taxon>
        <taxon>Erythrobacteraceae</taxon>
        <taxon>Allopontixanthobacter</taxon>
    </lineage>
</organism>
<keyword evidence="6 16" id="KW-1003">Cell membrane</keyword>
<evidence type="ECO:0000256" key="15">
    <source>
        <dbReference type="ARBA" id="ARBA00066047"/>
    </source>
</evidence>
<dbReference type="Pfam" id="PF02233">
    <property type="entry name" value="PNTB"/>
    <property type="match status" value="1"/>
</dbReference>
<feature type="transmembrane region" description="Helical" evidence="17">
    <location>
        <begin position="71"/>
        <end position="89"/>
    </location>
</feature>
<dbReference type="GO" id="GO:0050661">
    <property type="term" value="F:NADP binding"/>
    <property type="evidence" value="ECO:0007669"/>
    <property type="project" value="InterPro"/>
</dbReference>
<keyword evidence="9 16" id="KW-0521">NADP</keyword>
<sequence length="484" mass="50572">MPFSFLSSGVEGIGAVPVWVPLAYLVAGVFFILALRGLSSPSTSRTGNRFGMAGMLIAVVTTLVTHDIASLPEILVAIALGGSIGWIIARRIEMTAMPQLVAAFHSLVGLAAVLVALAAFFNPTAFGIADAAGQILTVSRIEMALGAAIGAITFSGSVIAFAKLNGNMSGSPIMLPGRHIINLGTLIAIIVLTGLYAVSPLGGAGEGWMFWAIVIAAFIIGFLLIIPIGGADMPVVVSMLNSYSGWAAAAMGFTLGNTAMIITGALVGSSGAILSYIMCKAMNRSFISVIAGGFGAEASSGGDGVKSDRPWKRGSAEDAAFLLQEAENVIIVPGYGMAVAQAQHALREMGDVLKEKGVNVRYAIHPVAGRMPGHMNVLLAESNVPYDEVFELEDINSEFAQADVAFIIGANDVVNPAAKTDKSSPIYGMPVFDVEKAKTVMFIKRSMGGVGYAGVDNDVFYMDQTMMLLADAKKMVEEIIKHLD</sequence>
<dbReference type="PANTHER" id="PTHR44758">
    <property type="entry name" value="NAD(P) TRANSHYDROGENASE SUBUNIT BETA"/>
    <property type="match status" value="1"/>
</dbReference>
<evidence type="ECO:0000256" key="5">
    <source>
        <dbReference type="ARBA" id="ARBA00014581"/>
    </source>
</evidence>
<comment type="subunit">
    <text evidence="15">Complex of an alpha and a beta chain; in Rhodospirillum, the alpha chain seems to be made of two subunits.</text>
</comment>
<evidence type="ECO:0000256" key="8">
    <source>
        <dbReference type="ARBA" id="ARBA00022692"/>
    </source>
</evidence>
<dbReference type="EMBL" id="WTYL01000003">
    <property type="protein sequence ID" value="MXP45291.1"/>
    <property type="molecule type" value="Genomic_DNA"/>
</dbReference>
<dbReference type="InterPro" id="IPR034300">
    <property type="entry name" value="PNTB-like"/>
</dbReference>
<reference evidence="19 20" key="1">
    <citation type="submission" date="2019-12" db="EMBL/GenBank/DDBJ databases">
        <title>Genomic-based taxomic classification of the family Erythrobacteraceae.</title>
        <authorList>
            <person name="Xu L."/>
        </authorList>
    </citation>
    <scope>NUCLEOTIDE SEQUENCE [LARGE SCALE GENOMIC DNA]</scope>
    <source>
        <strain evidence="19 20">KCTC 42453</strain>
    </source>
</reference>
<comment type="similarity">
    <text evidence="3 16">Belongs to the PNT beta subunit family.</text>
</comment>
<dbReference type="Gene3D" id="3.40.50.1220">
    <property type="entry name" value="TPP-binding domain"/>
    <property type="match status" value="1"/>
</dbReference>
<evidence type="ECO:0000256" key="11">
    <source>
        <dbReference type="ARBA" id="ARBA00022989"/>
    </source>
</evidence>
<dbReference type="InterPro" id="IPR029035">
    <property type="entry name" value="DHS-like_NAD/FAD-binding_dom"/>
</dbReference>
<protein>
    <recommendedName>
        <fullName evidence="5 16">NAD(P) transhydrogenase subunit beta</fullName>
        <ecNumber evidence="4 16">7.1.1.1</ecNumber>
    </recommendedName>
    <alternativeName>
        <fullName evidence="16">Nicotinamide nucleotide transhydrogenase subunit beta</fullName>
    </alternativeName>
</protein>
<evidence type="ECO:0000256" key="14">
    <source>
        <dbReference type="ARBA" id="ARBA00048202"/>
    </source>
</evidence>
<comment type="function">
    <text evidence="1 16">The transhydrogenation between NADH and NADP is coupled to respiration and ATP hydrolysis and functions as a proton pump across the membrane.</text>
</comment>
<evidence type="ECO:0000256" key="13">
    <source>
        <dbReference type="ARBA" id="ARBA00023136"/>
    </source>
</evidence>
<evidence type="ECO:0000256" key="17">
    <source>
        <dbReference type="SAM" id="Phobius"/>
    </source>
</evidence>
<evidence type="ECO:0000256" key="10">
    <source>
        <dbReference type="ARBA" id="ARBA00022967"/>
    </source>
</evidence>
<dbReference type="EC" id="7.1.1.1" evidence="4 16"/>
<evidence type="ECO:0000256" key="1">
    <source>
        <dbReference type="ARBA" id="ARBA00003943"/>
    </source>
</evidence>
<dbReference type="SUPFAM" id="SSF52467">
    <property type="entry name" value="DHS-like NAD/FAD-binding domain"/>
    <property type="match status" value="1"/>
</dbReference>
<keyword evidence="11 17" id="KW-1133">Transmembrane helix</keyword>
<evidence type="ECO:0000259" key="18">
    <source>
        <dbReference type="Pfam" id="PF02233"/>
    </source>
</evidence>
<evidence type="ECO:0000256" key="4">
    <source>
        <dbReference type="ARBA" id="ARBA00012943"/>
    </source>
</evidence>
<evidence type="ECO:0000256" key="7">
    <source>
        <dbReference type="ARBA" id="ARBA00022519"/>
    </source>
</evidence>
<feature type="transmembrane region" description="Helical" evidence="17">
    <location>
        <begin position="141"/>
        <end position="162"/>
    </location>
</feature>
<dbReference type="OrthoDB" id="9763786at2"/>
<dbReference type="GO" id="GO:0005886">
    <property type="term" value="C:plasma membrane"/>
    <property type="evidence" value="ECO:0007669"/>
    <property type="project" value="UniProtKB-SubCell"/>
</dbReference>
<feature type="transmembrane region" description="Helical" evidence="17">
    <location>
        <begin position="101"/>
        <end position="121"/>
    </location>
</feature>
<comment type="subcellular location">
    <subcellularLocation>
        <location evidence="2">Cell inner membrane</location>
        <topology evidence="2">Multi-pass membrane protein</topology>
    </subcellularLocation>
</comment>
<proteinExistence type="inferred from homology"/>
<dbReference type="PIRSF" id="PIRSF000204">
    <property type="entry name" value="PNTB"/>
    <property type="match status" value="1"/>
</dbReference>
<evidence type="ECO:0000256" key="3">
    <source>
        <dbReference type="ARBA" id="ARBA00007919"/>
    </source>
</evidence>
<gene>
    <name evidence="19" type="ORF">GRI65_12615</name>
</gene>
<dbReference type="InterPro" id="IPR012136">
    <property type="entry name" value="NADH_DH_b"/>
</dbReference>